<sequence length="109" mass="12425">MVLFQFWYKAEIIVTSVLRENYENDTSRNTVGTAEKNKNEPEQSDHGLTTFSAPIKDDFQAAVESVIDAGESTLKELETIVPVTEHKEPSEMEFLHEETDEPLSNEETF</sequence>
<feature type="region of interest" description="Disordered" evidence="1">
    <location>
        <begin position="85"/>
        <end position="109"/>
    </location>
</feature>
<accession>A0AAV1IVG0</accession>
<evidence type="ECO:0000256" key="1">
    <source>
        <dbReference type="SAM" id="MobiDB-lite"/>
    </source>
</evidence>
<evidence type="ECO:0000313" key="2">
    <source>
        <dbReference type="EMBL" id="CAK1540310.1"/>
    </source>
</evidence>
<proteinExistence type="predicted"/>
<feature type="compositionally biased region" description="Basic and acidic residues" evidence="1">
    <location>
        <begin position="35"/>
        <end position="45"/>
    </location>
</feature>
<reference evidence="2 3" key="1">
    <citation type="submission" date="2023-11" db="EMBL/GenBank/DDBJ databases">
        <authorList>
            <person name="Okamura Y."/>
        </authorList>
    </citation>
    <scope>NUCLEOTIDE SEQUENCE [LARGE SCALE GENOMIC DNA]</scope>
</reference>
<evidence type="ECO:0000313" key="3">
    <source>
        <dbReference type="Proteomes" id="UP001497472"/>
    </source>
</evidence>
<name>A0AAV1IVG0_9NEOP</name>
<dbReference type="Proteomes" id="UP001497472">
    <property type="component" value="Unassembled WGS sequence"/>
</dbReference>
<protein>
    <submittedName>
        <fullName evidence="2">Uncharacterized protein</fullName>
    </submittedName>
</protein>
<keyword evidence="3" id="KW-1185">Reference proteome</keyword>
<feature type="compositionally biased region" description="Acidic residues" evidence="1">
    <location>
        <begin position="98"/>
        <end position="109"/>
    </location>
</feature>
<gene>
    <name evidence="2" type="ORF">LNINA_LOCUS372</name>
</gene>
<comment type="caution">
    <text evidence="2">The sequence shown here is derived from an EMBL/GenBank/DDBJ whole genome shotgun (WGS) entry which is preliminary data.</text>
</comment>
<feature type="region of interest" description="Disordered" evidence="1">
    <location>
        <begin position="23"/>
        <end position="50"/>
    </location>
</feature>
<dbReference type="AlphaFoldDB" id="A0AAV1IVG0"/>
<organism evidence="2 3">
    <name type="scientific">Leptosia nina</name>
    <dbReference type="NCBI Taxonomy" id="320188"/>
    <lineage>
        <taxon>Eukaryota</taxon>
        <taxon>Metazoa</taxon>
        <taxon>Ecdysozoa</taxon>
        <taxon>Arthropoda</taxon>
        <taxon>Hexapoda</taxon>
        <taxon>Insecta</taxon>
        <taxon>Pterygota</taxon>
        <taxon>Neoptera</taxon>
        <taxon>Endopterygota</taxon>
        <taxon>Lepidoptera</taxon>
        <taxon>Glossata</taxon>
        <taxon>Ditrysia</taxon>
        <taxon>Papilionoidea</taxon>
        <taxon>Pieridae</taxon>
        <taxon>Pierinae</taxon>
        <taxon>Leptosia</taxon>
    </lineage>
</organism>
<dbReference type="EMBL" id="CAVLEF010000001">
    <property type="protein sequence ID" value="CAK1540310.1"/>
    <property type="molecule type" value="Genomic_DNA"/>
</dbReference>
<feature type="compositionally biased region" description="Basic and acidic residues" evidence="1">
    <location>
        <begin position="85"/>
        <end position="97"/>
    </location>
</feature>